<dbReference type="AlphaFoldDB" id="A0A665XCG0"/>
<feature type="region of interest" description="Disordered" evidence="6">
    <location>
        <begin position="333"/>
        <end position="630"/>
    </location>
</feature>
<dbReference type="InterPro" id="IPR001573">
    <property type="entry name" value="AKAP_WSK"/>
</dbReference>
<evidence type="ECO:0000256" key="5">
    <source>
        <dbReference type="ARBA" id="ARBA00023288"/>
    </source>
</evidence>
<comment type="subcellular location">
    <subcellularLocation>
        <location evidence="1">Membrane</location>
        <topology evidence="1">Lipid-anchor</topology>
    </subcellularLocation>
</comment>
<evidence type="ECO:0000259" key="7">
    <source>
        <dbReference type="PROSITE" id="PS51893"/>
    </source>
</evidence>
<evidence type="ECO:0000313" key="8">
    <source>
        <dbReference type="Ensembl" id="ENSENLP00000054108.1"/>
    </source>
</evidence>
<keyword evidence="3" id="KW-0112">Calmodulin-binding</keyword>
<reference evidence="8" key="2">
    <citation type="submission" date="2025-08" db="UniProtKB">
        <authorList>
            <consortium name="Ensembl"/>
        </authorList>
    </citation>
    <scope>IDENTIFICATION</scope>
</reference>
<dbReference type="GO" id="GO:0090036">
    <property type="term" value="P:regulation of protein kinase C signaling"/>
    <property type="evidence" value="ECO:0007669"/>
    <property type="project" value="InterPro"/>
</dbReference>
<feature type="region of interest" description="Disordered" evidence="6">
    <location>
        <begin position="176"/>
        <end position="218"/>
    </location>
</feature>
<dbReference type="InParanoid" id="A0A665XCG0"/>
<evidence type="ECO:0000256" key="6">
    <source>
        <dbReference type="SAM" id="MobiDB-lite"/>
    </source>
</evidence>
<dbReference type="PANTHER" id="PTHR23209">
    <property type="entry name" value="A-KINASE ANCHOR PROTEIN 12"/>
    <property type="match status" value="1"/>
</dbReference>
<feature type="compositionally biased region" description="Basic and acidic residues" evidence="6">
    <location>
        <begin position="1126"/>
        <end position="1138"/>
    </location>
</feature>
<feature type="compositionally biased region" description="Basic and acidic residues" evidence="6">
    <location>
        <begin position="419"/>
        <end position="428"/>
    </location>
</feature>
<evidence type="ECO:0000256" key="1">
    <source>
        <dbReference type="ARBA" id="ARBA00004635"/>
    </source>
</evidence>
<feature type="region of interest" description="Disordered" evidence="6">
    <location>
        <begin position="808"/>
        <end position="827"/>
    </location>
</feature>
<dbReference type="PANTHER" id="PTHR23209:SF4">
    <property type="entry name" value="A-KINASE ANCHOR PROTEIN 12"/>
    <property type="match status" value="1"/>
</dbReference>
<feature type="compositionally biased region" description="Polar residues" evidence="6">
    <location>
        <begin position="702"/>
        <end position="717"/>
    </location>
</feature>
<evidence type="ECO:0000256" key="3">
    <source>
        <dbReference type="ARBA" id="ARBA00022860"/>
    </source>
</evidence>
<feature type="compositionally biased region" description="Basic residues" evidence="6">
    <location>
        <begin position="513"/>
        <end position="523"/>
    </location>
</feature>
<feature type="compositionally biased region" description="Acidic residues" evidence="6">
    <location>
        <begin position="569"/>
        <end position="585"/>
    </location>
</feature>
<feature type="region of interest" description="Disordered" evidence="6">
    <location>
        <begin position="702"/>
        <end position="725"/>
    </location>
</feature>
<feature type="region of interest" description="Disordered" evidence="6">
    <location>
        <begin position="1118"/>
        <end position="1138"/>
    </location>
</feature>
<evidence type="ECO:0000256" key="4">
    <source>
        <dbReference type="ARBA" id="ARBA00023136"/>
    </source>
</evidence>
<keyword evidence="9" id="KW-1185">Reference proteome</keyword>
<dbReference type="PROSITE" id="PS51893">
    <property type="entry name" value="AKAP_CAM_BD"/>
    <property type="match status" value="2"/>
</dbReference>
<feature type="compositionally biased region" description="Basic and acidic residues" evidence="6">
    <location>
        <begin position="375"/>
        <end position="384"/>
    </location>
</feature>
<keyword evidence="4" id="KW-0472">Membrane</keyword>
<feature type="domain" description="A kinase-anchoring proteins AKAP-5 and AKAP-12 calmodulin (CaM)-binding" evidence="7">
    <location>
        <begin position="390"/>
        <end position="410"/>
    </location>
</feature>
<feature type="region of interest" description="Disordered" evidence="6">
    <location>
        <begin position="263"/>
        <end position="294"/>
    </location>
</feature>
<proteinExistence type="predicted"/>
<dbReference type="InterPro" id="IPR028540">
    <property type="entry name" value="AKAP12"/>
</dbReference>
<dbReference type="Proteomes" id="UP000472264">
    <property type="component" value="Chromosome 22"/>
</dbReference>
<feature type="domain" description="A kinase-anchoring proteins AKAP-5 and AKAP-12 calmodulin (CaM)-binding" evidence="7">
    <location>
        <begin position="508"/>
        <end position="528"/>
    </location>
</feature>
<accession>A0A665XCG0</accession>
<keyword evidence="5" id="KW-0449">Lipoprotein</keyword>
<dbReference type="GO" id="GO:0005516">
    <property type="term" value="F:calmodulin binding"/>
    <property type="evidence" value="ECO:0007669"/>
    <property type="project" value="UniProtKB-KW"/>
</dbReference>
<keyword evidence="2" id="KW-0597">Phosphoprotein</keyword>
<name>A0A665XCG0_ECHNA</name>
<dbReference type="Pfam" id="PF03832">
    <property type="entry name" value="WSK"/>
    <property type="match status" value="1"/>
</dbReference>
<sequence>MVLFCVSFQPFKNNKQISEINGKADSATAQVNAHCEDEMAAEGEYISVTILSPDEDISKTATSLKGEVENVEMNGKEAANEADAHEDVPLEMTEMDVKQNDINEGFRRFFRNIGLKLTVKKGTAENAEMAADEMNQEEFVEVATEETKSEEHTDLKTAPETYDNDSTTYVLQNAEEKTTDAKEVAESDIVDASPAHDDEKVQQDAALDEDQQPTSESEVVVSPIKRFFTTGIFSGLQKKKKLTEDEISEKELMEIERKHTVEEAEGCVNAQQEKEEISLGVEADPDETGQKDNKLKEEILPAASAQATDDAVSITVNEPEILSYQEKVQASPLKRLLSGSNLKKLSKKQKGRRSSDSRLSDFGDQFSDQLLSFKEPTEHQKEESPAAGEEGAWASFRKLVTPKKHPKTSAETQIPGSEEQTKPSDREQISSYSTEEGKKRKDSSVSWDAVLCGSGRRRSRSRKTSDSEDETPPAENDNKKHQSPPESSNEVDESSHKKSGSPSEADGGSTWKSFKKLVTPKRKLKDEEENRDTAQSDSEVPRDDSSFSIKKLLPGRKKSKSSEKQDQTSSDEADKDVASADEDSETPAVVPLSEFDAVETGVHIQTQAAVESHVPKEGSTTPTSNEEAEDLTEIISKHQQLSDIPEEGIITETMATPASAAEETARDDTLAEDLIEITSEAITAPEPVDVTLTDETEMISAVSQLSESSKTSGNTTPVPEEQDVKQTETLLHQVVETISTSPKEGLLCSDEINPERIVGSVSHQVLEMFLKEEPAILEIHRSSDATAINIGLNVEELDAANKHAVKPQRESVSEVNQSVSKESVPEVPSVRLDTAEIGVDEVHEVSVSHPEESIKELDSTDDSQTTEAVFLEALPEDEEIVADEGSVVGLHQEEIVADKGSVVQICQEEIVAEEGSVVQIPQEEEIVADEGSVVGLHQEEIVADKGSVVQICQEEIVAEEGSVVQLPQEEEIVAEEGSVVQLPQEEEIVAEEGSVVQIPQEEEIVADEGSVVRICQEEIVAEEGSVVQLPQEEEIVAEEGSVVQIPQEEEIVAEEGSVVQIPQEEEIVADEGSVVQIPQEEEIVADEGSVVGLHQEEEIVADEVSVVGLHQEEIVADEGSVVQLPQEEKPLEMDSHKA</sequence>
<dbReference type="FunCoup" id="A0A665XCG0">
    <property type="interactions" value="608"/>
</dbReference>
<dbReference type="GO" id="GO:0007165">
    <property type="term" value="P:signal transduction"/>
    <property type="evidence" value="ECO:0007669"/>
    <property type="project" value="TreeGrafter"/>
</dbReference>
<feature type="region of interest" description="Disordered" evidence="6">
    <location>
        <begin position="844"/>
        <end position="864"/>
    </location>
</feature>
<reference evidence="8" key="3">
    <citation type="submission" date="2025-09" db="UniProtKB">
        <authorList>
            <consortium name="Ensembl"/>
        </authorList>
    </citation>
    <scope>IDENTIFICATION</scope>
</reference>
<dbReference type="GO" id="GO:0005737">
    <property type="term" value="C:cytoplasm"/>
    <property type="evidence" value="ECO:0007669"/>
    <property type="project" value="TreeGrafter"/>
</dbReference>
<dbReference type="GO" id="GO:0016020">
    <property type="term" value="C:membrane"/>
    <property type="evidence" value="ECO:0007669"/>
    <property type="project" value="UniProtKB-SubCell"/>
</dbReference>
<feature type="compositionally biased region" description="Basic and acidic residues" evidence="6">
    <location>
        <begin position="844"/>
        <end position="858"/>
    </location>
</feature>
<reference evidence="8" key="1">
    <citation type="submission" date="2021-04" db="EMBL/GenBank/DDBJ databases">
        <authorList>
            <consortium name="Wellcome Sanger Institute Data Sharing"/>
        </authorList>
    </citation>
    <scope>NUCLEOTIDE SEQUENCE [LARGE SCALE GENOMIC DNA]</scope>
</reference>
<dbReference type="GO" id="GO:0051018">
    <property type="term" value="F:protein kinase A binding"/>
    <property type="evidence" value="ECO:0007669"/>
    <property type="project" value="InterPro"/>
</dbReference>
<dbReference type="GO" id="GO:0010739">
    <property type="term" value="P:positive regulation of protein kinase A signaling"/>
    <property type="evidence" value="ECO:0007669"/>
    <property type="project" value="InterPro"/>
</dbReference>
<evidence type="ECO:0000256" key="2">
    <source>
        <dbReference type="ARBA" id="ARBA00022553"/>
    </source>
</evidence>
<protein>
    <recommendedName>
        <fullName evidence="7">A kinase-anchoring proteins AKAP-5 and AKAP-12 calmodulin (CaM)-binding domain-containing protein</fullName>
    </recommendedName>
</protein>
<feature type="compositionally biased region" description="Low complexity" evidence="6">
    <location>
        <begin position="818"/>
        <end position="827"/>
    </location>
</feature>
<feature type="compositionally biased region" description="Basic and acidic residues" evidence="6">
    <location>
        <begin position="524"/>
        <end position="545"/>
    </location>
</feature>
<dbReference type="Ensembl" id="ENSENLT00000055392.1">
    <property type="protein sequence ID" value="ENSENLP00000054108.1"/>
    <property type="gene ID" value="ENSENLG00000022545.1"/>
</dbReference>
<organism evidence="8 9">
    <name type="scientific">Echeneis naucrates</name>
    <name type="common">Live sharksucker</name>
    <dbReference type="NCBI Taxonomy" id="173247"/>
    <lineage>
        <taxon>Eukaryota</taxon>
        <taxon>Metazoa</taxon>
        <taxon>Chordata</taxon>
        <taxon>Craniata</taxon>
        <taxon>Vertebrata</taxon>
        <taxon>Euteleostomi</taxon>
        <taxon>Actinopterygii</taxon>
        <taxon>Neopterygii</taxon>
        <taxon>Teleostei</taxon>
        <taxon>Neoteleostei</taxon>
        <taxon>Acanthomorphata</taxon>
        <taxon>Carangaria</taxon>
        <taxon>Carangiformes</taxon>
        <taxon>Echeneidae</taxon>
        <taxon>Echeneis</taxon>
    </lineage>
</organism>
<feature type="compositionally biased region" description="Low complexity" evidence="6">
    <location>
        <begin position="333"/>
        <end position="343"/>
    </location>
</feature>
<feature type="compositionally biased region" description="Basic and acidic residues" evidence="6">
    <location>
        <begin position="176"/>
        <end position="185"/>
    </location>
</feature>
<evidence type="ECO:0000313" key="9">
    <source>
        <dbReference type="Proteomes" id="UP000472264"/>
    </source>
</evidence>